<evidence type="ECO:0000256" key="1">
    <source>
        <dbReference type="SAM" id="MobiDB-lite"/>
    </source>
</evidence>
<dbReference type="EMBL" id="JAWDGP010000117">
    <property type="protein sequence ID" value="KAK3803515.1"/>
    <property type="molecule type" value="Genomic_DNA"/>
</dbReference>
<protein>
    <submittedName>
        <fullName evidence="2">Uncharacterized protein</fullName>
    </submittedName>
</protein>
<accession>A0AAE1BCR6</accession>
<evidence type="ECO:0000313" key="3">
    <source>
        <dbReference type="Proteomes" id="UP001283361"/>
    </source>
</evidence>
<sequence>MDAGARGSSGGSFISMTRAETREKEMETNELMIRPHRVATALNCWSFRRLAALNGEPVEGLCVCGEGFNGGLGMGEEVRRLFTFFTPKTQSPYSRCQTPEPAFVSIVTVDMMT</sequence>
<feature type="region of interest" description="Disordered" evidence="1">
    <location>
        <begin position="1"/>
        <end position="28"/>
    </location>
</feature>
<dbReference type="Proteomes" id="UP001283361">
    <property type="component" value="Unassembled WGS sequence"/>
</dbReference>
<proteinExistence type="predicted"/>
<name>A0AAE1BCR6_9GAST</name>
<keyword evidence="3" id="KW-1185">Reference proteome</keyword>
<organism evidence="2 3">
    <name type="scientific">Elysia crispata</name>
    <name type="common">lettuce slug</name>
    <dbReference type="NCBI Taxonomy" id="231223"/>
    <lineage>
        <taxon>Eukaryota</taxon>
        <taxon>Metazoa</taxon>
        <taxon>Spiralia</taxon>
        <taxon>Lophotrochozoa</taxon>
        <taxon>Mollusca</taxon>
        <taxon>Gastropoda</taxon>
        <taxon>Heterobranchia</taxon>
        <taxon>Euthyneura</taxon>
        <taxon>Panpulmonata</taxon>
        <taxon>Sacoglossa</taxon>
        <taxon>Placobranchoidea</taxon>
        <taxon>Plakobranchidae</taxon>
        <taxon>Elysia</taxon>
    </lineage>
</organism>
<evidence type="ECO:0000313" key="2">
    <source>
        <dbReference type="EMBL" id="KAK3803515.1"/>
    </source>
</evidence>
<comment type="caution">
    <text evidence="2">The sequence shown here is derived from an EMBL/GenBank/DDBJ whole genome shotgun (WGS) entry which is preliminary data.</text>
</comment>
<dbReference type="AlphaFoldDB" id="A0AAE1BCR6"/>
<gene>
    <name evidence="2" type="ORF">RRG08_011701</name>
</gene>
<reference evidence="2" key="1">
    <citation type="journal article" date="2023" name="G3 (Bethesda)">
        <title>A reference genome for the long-term kleptoplast-retaining sea slug Elysia crispata morphotype clarki.</title>
        <authorList>
            <person name="Eastman K.E."/>
            <person name="Pendleton A.L."/>
            <person name="Shaikh M.A."/>
            <person name="Suttiyut T."/>
            <person name="Ogas R."/>
            <person name="Tomko P."/>
            <person name="Gavelis G."/>
            <person name="Widhalm J.R."/>
            <person name="Wisecaver J.H."/>
        </authorList>
    </citation>
    <scope>NUCLEOTIDE SEQUENCE</scope>
    <source>
        <strain evidence="2">ECLA1</strain>
    </source>
</reference>